<comment type="caution">
    <text evidence="1">The sequence shown here is derived from an EMBL/GenBank/DDBJ whole genome shotgun (WGS) entry which is preliminary data.</text>
</comment>
<protein>
    <recommendedName>
        <fullName evidence="3">Secreted protein</fullName>
    </recommendedName>
</protein>
<reference evidence="1 2" key="1">
    <citation type="journal article" date="2024" name="G3 (Bethesda)">
        <title>Genome assembly of Hibiscus sabdariffa L. provides insights into metabolisms of medicinal natural products.</title>
        <authorList>
            <person name="Kim T."/>
        </authorList>
    </citation>
    <scope>NUCLEOTIDE SEQUENCE [LARGE SCALE GENOMIC DNA]</scope>
    <source>
        <strain evidence="1">TK-2024</strain>
        <tissue evidence="1">Old leaves</tissue>
    </source>
</reference>
<evidence type="ECO:0000313" key="2">
    <source>
        <dbReference type="Proteomes" id="UP001472677"/>
    </source>
</evidence>
<organism evidence="1 2">
    <name type="scientific">Hibiscus sabdariffa</name>
    <name type="common">roselle</name>
    <dbReference type="NCBI Taxonomy" id="183260"/>
    <lineage>
        <taxon>Eukaryota</taxon>
        <taxon>Viridiplantae</taxon>
        <taxon>Streptophyta</taxon>
        <taxon>Embryophyta</taxon>
        <taxon>Tracheophyta</taxon>
        <taxon>Spermatophyta</taxon>
        <taxon>Magnoliopsida</taxon>
        <taxon>eudicotyledons</taxon>
        <taxon>Gunneridae</taxon>
        <taxon>Pentapetalae</taxon>
        <taxon>rosids</taxon>
        <taxon>malvids</taxon>
        <taxon>Malvales</taxon>
        <taxon>Malvaceae</taxon>
        <taxon>Malvoideae</taxon>
        <taxon>Hibiscus</taxon>
    </lineage>
</organism>
<evidence type="ECO:0000313" key="1">
    <source>
        <dbReference type="EMBL" id="KAK8513553.1"/>
    </source>
</evidence>
<keyword evidence="2" id="KW-1185">Reference proteome</keyword>
<dbReference type="EMBL" id="JBBPBM010000069">
    <property type="protein sequence ID" value="KAK8513553.1"/>
    <property type="molecule type" value="Genomic_DNA"/>
</dbReference>
<name>A0ABR2C2E6_9ROSI</name>
<sequence length="128" mass="13172">MQQSSHAFLVMAPCRWPVQHHLLLSILVFCRDDGAKATNADGGGTAKATDADALLGCNMSAALSASSVASVEAAFSASSAVLVEVALSVSSATLVEVTCGKRYPKSPENEWQAAEARKISGGCMTANV</sequence>
<proteinExistence type="predicted"/>
<evidence type="ECO:0008006" key="3">
    <source>
        <dbReference type="Google" id="ProtNLM"/>
    </source>
</evidence>
<gene>
    <name evidence="1" type="ORF">V6N12_052731</name>
</gene>
<dbReference type="Proteomes" id="UP001472677">
    <property type="component" value="Unassembled WGS sequence"/>
</dbReference>
<accession>A0ABR2C2E6</accession>